<comment type="caution">
    <text evidence="3">The sequence shown here is derived from an EMBL/GenBank/DDBJ whole genome shotgun (WGS) entry which is preliminary data.</text>
</comment>
<dbReference type="AlphaFoldDB" id="A0A0D0PE73"/>
<dbReference type="RefSeq" id="WP_042728654.1">
    <property type="nucleotide sequence ID" value="NZ_JXNZ01000026.1"/>
</dbReference>
<keyword evidence="1" id="KW-0560">Oxidoreductase</keyword>
<dbReference type="InterPro" id="IPR036188">
    <property type="entry name" value="FAD/NAD-bd_sf"/>
</dbReference>
<gene>
    <name evidence="3" type="ORF">RL74_04660</name>
</gene>
<dbReference type="GO" id="GO:0005737">
    <property type="term" value="C:cytoplasm"/>
    <property type="evidence" value="ECO:0007669"/>
    <property type="project" value="TreeGrafter"/>
</dbReference>
<dbReference type="Pfam" id="PF01266">
    <property type="entry name" value="DAO"/>
    <property type="match status" value="1"/>
</dbReference>
<dbReference type="OrthoDB" id="311718at2"/>
<protein>
    <submittedName>
        <fullName evidence="3">Oxidoreductase</fullName>
    </submittedName>
</protein>
<dbReference type="EMBL" id="JXNZ01000026">
    <property type="protein sequence ID" value="KIQ60609.1"/>
    <property type="molecule type" value="Genomic_DNA"/>
</dbReference>
<dbReference type="PANTHER" id="PTHR13847">
    <property type="entry name" value="SARCOSINE DEHYDROGENASE-RELATED"/>
    <property type="match status" value="1"/>
</dbReference>
<proteinExistence type="predicted"/>
<accession>A0A0D0PE73</accession>
<evidence type="ECO:0000256" key="1">
    <source>
        <dbReference type="ARBA" id="ARBA00023002"/>
    </source>
</evidence>
<organism evidence="3 4">
    <name type="scientific">Pseudomonas fluorescens</name>
    <dbReference type="NCBI Taxonomy" id="294"/>
    <lineage>
        <taxon>Bacteria</taxon>
        <taxon>Pseudomonadati</taxon>
        <taxon>Pseudomonadota</taxon>
        <taxon>Gammaproteobacteria</taxon>
        <taxon>Pseudomonadales</taxon>
        <taxon>Pseudomonadaceae</taxon>
        <taxon>Pseudomonas</taxon>
    </lineage>
</organism>
<dbReference type="SUPFAM" id="SSF51905">
    <property type="entry name" value="FAD/NAD(P)-binding domain"/>
    <property type="match status" value="1"/>
</dbReference>
<feature type="domain" description="FAD dependent oxidoreductase" evidence="2">
    <location>
        <begin position="38"/>
        <end position="402"/>
    </location>
</feature>
<dbReference type="InterPro" id="IPR006076">
    <property type="entry name" value="FAD-dep_OxRdtase"/>
</dbReference>
<dbReference type="PANTHER" id="PTHR13847:SF281">
    <property type="entry name" value="FAD DEPENDENT OXIDOREDUCTASE DOMAIN-CONTAINING PROTEIN"/>
    <property type="match status" value="1"/>
</dbReference>
<dbReference type="GO" id="GO:0016491">
    <property type="term" value="F:oxidoreductase activity"/>
    <property type="evidence" value="ECO:0007669"/>
    <property type="project" value="UniProtKB-KW"/>
</dbReference>
<dbReference type="PATRIC" id="fig|294.124.peg.951"/>
<evidence type="ECO:0000313" key="4">
    <source>
        <dbReference type="Proteomes" id="UP000032101"/>
    </source>
</evidence>
<name>A0A0D0PE73_PSEFL</name>
<reference evidence="3 4" key="1">
    <citation type="submission" date="2015-01" db="EMBL/GenBank/DDBJ databases">
        <title>Draft Genome Sequence of the Biocontrol and Plant Growth-Promoting Rhizobacteria (PGPR) Pseudomonas fluorescens UM270.</title>
        <authorList>
            <person name="Hernandez-Salmeron J.E."/>
            <person name="Santoyo G."/>
            <person name="Moreno-Hagelsieb G."/>
            <person name="Hernandez-Leon R."/>
        </authorList>
    </citation>
    <scope>NUCLEOTIDE SEQUENCE [LARGE SCALE GENOMIC DNA]</scope>
    <source>
        <strain evidence="3 4">UM270</strain>
    </source>
</reference>
<dbReference type="Gene3D" id="3.30.9.10">
    <property type="entry name" value="D-Amino Acid Oxidase, subunit A, domain 2"/>
    <property type="match status" value="1"/>
</dbReference>
<evidence type="ECO:0000259" key="2">
    <source>
        <dbReference type="Pfam" id="PF01266"/>
    </source>
</evidence>
<evidence type="ECO:0000313" key="3">
    <source>
        <dbReference type="EMBL" id="KIQ60609.1"/>
    </source>
</evidence>
<sequence length="448" mass="48643">MSAHTIKRLPVDTGVSGWEAISTRSTPVRMLDGQVTADWVIIGAGFAGLSAARRLSQLRPGERIVVLDAHEVAKGPAGRNSGFMIDVPHNLSSGEYSVAGESATALEIAQNRFAIDFASQAAHEYGMSAHTFDPSGKINAAATERGLKLNDNYAKSLHGIGERYELFDAAQMREITGSTYYHGGLYTPGAVMIQPAQYIRDLAAGLADKVTLLERSPVIELSRTGSDWVARSHRGTVTAPKVILAVNGHIEDFGHFKGRLLHVFTYASMTAGYRDEQFDKTLPGRDRWALLPADPMGATLRKITSGGLSRIVIRTKFTYDPSIQVTPKRVAAVAQEQRHSLDLRFPELKDTPFEFSWAGRLCLSRNSAPAFGEIEPNLYSACCENGLGTVKSTLAGVMAAELATGTDSKFLESFSHAPGPSRLPPRLLTQWGVRSVIRWQAFKAGKEG</sequence>
<dbReference type="Proteomes" id="UP000032101">
    <property type="component" value="Unassembled WGS sequence"/>
</dbReference>
<dbReference type="Gene3D" id="3.50.50.60">
    <property type="entry name" value="FAD/NAD(P)-binding domain"/>
    <property type="match status" value="1"/>
</dbReference>